<dbReference type="Pfam" id="PF03567">
    <property type="entry name" value="Sulfotransfer_2"/>
    <property type="match status" value="1"/>
</dbReference>
<dbReference type="GO" id="GO:0008146">
    <property type="term" value="F:sulfotransferase activity"/>
    <property type="evidence" value="ECO:0007669"/>
    <property type="project" value="InterPro"/>
</dbReference>
<dbReference type="InterPro" id="IPR027417">
    <property type="entry name" value="P-loop_NTPase"/>
</dbReference>
<evidence type="ECO:0008006" key="2">
    <source>
        <dbReference type="Google" id="ProtNLM"/>
    </source>
</evidence>
<gene>
    <name evidence="1" type="ORF">LCGC14_2055990</name>
</gene>
<accession>A0A0F9EMS2</accession>
<evidence type="ECO:0000313" key="1">
    <source>
        <dbReference type="EMBL" id="KKL75329.1"/>
    </source>
</evidence>
<organism evidence="1">
    <name type="scientific">marine sediment metagenome</name>
    <dbReference type="NCBI Taxonomy" id="412755"/>
    <lineage>
        <taxon>unclassified sequences</taxon>
        <taxon>metagenomes</taxon>
        <taxon>ecological metagenomes</taxon>
    </lineage>
</organism>
<dbReference type="InterPro" id="IPR005331">
    <property type="entry name" value="Sulfotransferase"/>
</dbReference>
<dbReference type="GO" id="GO:0016020">
    <property type="term" value="C:membrane"/>
    <property type="evidence" value="ECO:0007669"/>
    <property type="project" value="InterPro"/>
</dbReference>
<comment type="caution">
    <text evidence="1">The sequence shown here is derived from an EMBL/GenBank/DDBJ whole genome shotgun (WGS) entry which is preliminary data.</text>
</comment>
<dbReference type="EMBL" id="LAZR01024381">
    <property type="protein sequence ID" value="KKL75329.1"/>
    <property type="molecule type" value="Genomic_DNA"/>
</dbReference>
<name>A0A0F9EMS2_9ZZZZ</name>
<reference evidence="1" key="1">
    <citation type="journal article" date="2015" name="Nature">
        <title>Complex archaea that bridge the gap between prokaryotes and eukaryotes.</title>
        <authorList>
            <person name="Spang A."/>
            <person name="Saw J.H."/>
            <person name="Jorgensen S.L."/>
            <person name="Zaremba-Niedzwiedzka K."/>
            <person name="Martijn J."/>
            <person name="Lind A.E."/>
            <person name="van Eijk R."/>
            <person name="Schleper C."/>
            <person name="Guy L."/>
            <person name="Ettema T.J."/>
        </authorList>
    </citation>
    <scope>NUCLEOTIDE SEQUENCE</scope>
</reference>
<sequence length="229" mass="26537">MPLSKINGKLLHFVHIPKTGGSCITSYLRAKGPLALYSREPVEWSKTTPQHMEAATQRLVLPDGFCDHRFCILRDPFERLLSEYRYRATRKKPAEALPEYIGPGDALTVELDWTTEFCGTFDEWVEKIFADQSSDPYLSDNHIRPQVEFTGPDVKMFLFEEGLEQVFHWIDHVTQTDRAIVPLDRNSSVKFSIQMLEQTRKSIEKFYQEDLQLIQEIKAGRRSALQVSR</sequence>
<proteinExistence type="predicted"/>
<dbReference type="AlphaFoldDB" id="A0A0F9EMS2"/>
<protein>
    <recommendedName>
        <fullName evidence="2">Sulfotransferase domain-containing protein</fullName>
    </recommendedName>
</protein>
<dbReference type="SUPFAM" id="SSF52540">
    <property type="entry name" value="P-loop containing nucleoside triphosphate hydrolases"/>
    <property type="match status" value="1"/>
</dbReference>
<dbReference type="Gene3D" id="3.40.50.300">
    <property type="entry name" value="P-loop containing nucleotide triphosphate hydrolases"/>
    <property type="match status" value="1"/>
</dbReference>